<comment type="caution">
    <text evidence="1">The sequence shown here is derived from an EMBL/GenBank/DDBJ whole genome shotgun (WGS) entry which is preliminary data.</text>
</comment>
<dbReference type="AlphaFoldDB" id="A0A134A137"/>
<dbReference type="STRING" id="1379.HMPREF3186_00574"/>
<sequence>MIRLKAFLISIVLVLITLVILDVTLLKKVQTYYKSNDNSVRYSTSFEKYKSRDIIVENMTPRTLLLLGSSELTTTINENYHPKKIFNYDDFNIMQVGVGNSQNIIHAATIGSIGNDVKNNEIVMIQSIQWFDNKNGILKDAFLSRISSEHVYNTMKNENISRETKEKFINRVIELSSTNKELNKKYKSYKRYFLEGKGNKFTGEFIKLDNYFYVLKNKLNFYKNKGKENYPVSGEKTPDYNWEELDKKVAEEAKERTNNNDYQIDNTYYDKYIRVKYNQLKDSSKNTKYDDSKEYEDLDILLSIVKDLKLNIKFAILPAHGKWSDYTGIGSEKRQVAYNKLKEIAKNNNIEVMDYSSKEYEDYYMYDAMHLGWRGWIDFERDLYKLKK</sequence>
<dbReference type="EMBL" id="LSDC01000035">
    <property type="protein sequence ID" value="KXB61384.1"/>
    <property type="molecule type" value="Genomic_DNA"/>
</dbReference>
<dbReference type="InterPro" id="IPR006998">
    <property type="entry name" value="DltD"/>
</dbReference>
<dbReference type="Proteomes" id="UP000070355">
    <property type="component" value="Unassembled WGS sequence"/>
</dbReference>
<dbReference type="NCBIfam" id="TIGR04092">
    <property type="entry name" value="LTA_DltD"/>
    <property type="match status" value="1"/>
</dbReference>
<dbReference type="OrthoDB" id="1700484at2"/>
<dbReference type="SUPFAM" id="SSF52266">
    <property type="entry name" value="SGNH hydrolase"/>
    <property type="match status" value="1"/>
</dbReference>
<dbReference type="RefSeq" id="WP_060913842.1">
    <property type="nucleotide sequence ID" value="NZ_KQ959938.1"/>
</dbReference>
<dbReference type="InterPro" id="IPR023896">
    <property type="entry name" value="LTA_DltD"/>
</dbReference>
<reference evidence="2" key="1">
    <citation type="submission" date="2016-01" db="EMBL/GenBank/DDBJ databases">
        <authorList>
            <person name="Mitreva M."/>
            <person name="Pepin K.H."/>
            <person name="Mihindukulasuriya K.A."/>
            <person name="Fulton R."/>
            <person name="Fronick C."/>
            <person name="O'Laughlin M."/>
            <person name="Miner T."/>
            <person name="Herter B."/>
            <person name="Rosa B.A."/>
            <person name="Cordes M."/>
            <person name="Tomlinson C."/>
            <person name="Wollam A."/>
            <person name="Palsikar V.B."/>
            <person name="Mardis E.R."/>
            <person name="Wilson R.K."/>
        </authorList>
    </citation>
    <scope>NUCLEOTIDE SEQUENCE [LARGE SCALE GENOMIC DNA]</scope>
    <source>
        <strain evidence="2">DNF01167</strain>
    </source>
</reference>
<evidence type="ECO:0000313" key="2">
    <source>
        <dbReference type="Proteomes" id="UP000070355"/>
    </source>
</evidence>
<proteinExistence type="predicted"/>
<organism evidence="1 2">
    <name type="scientific">Gemella haemolysans</name>
    <dbReference type="NCBI Taxonomy" id="1379"/>
    <lineage>
        <taxon>Bacteria</taxon>
        <taxon>Bacillati</taxon>
        <taxon>Bacillota</taxon>
        <taxon>Bacilli</taxon>
        <taxon>Bacillales</taxon>
        <taxon>Gemellaceae</taxon>
        <taxon>Gemella</taxon>
    </lineage>
</organism>
<protein>
    <submittedName>
        <fullName evidence="1">DltD protein</fullName>
    </submittedName>
</protein>
<accession>A0A134A137</accession>
<evidence type="ECO:0000313" key="1">
    <source>
        <dbReference type="EMBL" id="KXB61384.1"/>
    </source>
</evidence>
<dbReference type="PANTHER" id="PTHR40039:SF1">
    <property type="entry name" value="PROTEIN DLTD"/>
    <property type="match status" value="1"/>
</dbReference>
<dbReference type="PATRIC" id="fig|1379.3.peg.572"/>
<dbReference type="PANTHER" id="PTHR40039">
    <property type="entry name" value="PROTEIN DLTD"/>
    <property type="match status" value="1"/>
</dbReference>
<gene>
    <name evidence="1" type="ORF">HMPREF3186_00574</name>
</gene>
<dbReference type="Pfam" id="PF04914">
    <property type="entry name" value="DltD"/>
    <property type="match status" value="1"/>
</dbReference>
<name>A0A134A137_9BACL</name>